<dbReference type="PANTHER" id="PTHR33065">
    <property type="entry name" value="OS07G0486400 PROTEIN"/>
    <property type="match status" value="1"/>
</dbReference>
<dbReference type="AlphaFoldDB" id="A0AAD8TAY1"/>
<accession>A0AAD8TAY1</accession>
<evidence type="ECO:0000256" key="1">
    <source>
        <dbReference type="SAM" id="MobiDB-lite"/>
    </source>
</evidence>
<organism evidence="3 4">
    <name type="scientific">Lolium multiflorum</name>
    <name type="common">Italian ryegrass</name>
    <name type="synonym">Lolium perenne subsp. multiflorum</name>
    <dbReference type="NCBI Taxonomy" id="4521"/>
    <lineage>
        <taxon>Eukaryota</taxon>
        <taxon>Viridiplantae</taxon>
        <taxon>Streptophyta</taxon>
        <taxon>Embryophyta</taxon>
        <taxon>Tracheophyta</taxon>
        <taxon>Spermatophyta</taxon>
        <taxon>Magnoliopsida</taxon>
        <taxon>Liliopsida</taxon>
        <taxon>Poales</taxon>
        <taxon>Poaceae</taxon>
        <taxon>BOP clade</taxon>
        <taxon>Pooideae</taxon>
        <taxon>Poodae</taxon>
        <taxon>Poeae</taxon>
        <taxon>Poeae Chloroplast Group 2 (Poeae type)</taxon>
        <taxon>Loliodinae</taxon>
        <taxon>Loliinae</taxon>
        <taxon>Lolium</taxon>
    </lineage>
</organism>
<evidence type="ECO:0000313" key="4">
    <source>
        <dbReference type="Proteomes" id="UP001231189"/>
    </source>
</evidence>
<evidence type="ECO:0000313" key="3">
    <source>
        <dbReference type="EMBL" id="KAK1678353.1"/>
    </source>
</evidence>
<protein>
    <recommendedName>
        <fullName evidence="2">DUF6598 domain-containing protein</fullName>
    </recommendedName>
</protein>
<feature type="region of interest" description="Disordered" evidence="1">
    <location>
        <begin position="1"/>
        <end position="50"/>
    </location>
</feature>
<feature type="domain" description="DUF6598" evidence="2">
    <location>
        <begin position="103"/>
        <end position="344"/>
    </location>
</feature>
<dbReference type="Pfam" id="PF20241">
    <property type="entry name" value="DUF6598"/>
    <property type="match status" value="1"/>
</dbReference>
<gene>
    <name evidence="3" type="ORF">QYE76_039201</name>
</gene>
<comment type="caution">
    <text evidence="3">The sequence shown here is derived from an EMBL/GenBank/DDBJ whole genome shotgun (WGS) entry which is preliminary data.</text>
</comment>
<dbReference type="Proteomes" id="UP001231189">
    <property type="component" value="Unassembled WGS sequence"/>
</dbReference>
<sequence length="351" mass="40043">MAGGDSSSMAVVAADREADERLWKKQKHEEPQQVEQDEEQDKGMNPLDPRFSEYDPKKREYIYTRYSYRRGRDINLDLDEESPVGPMGYTDKVFPEGFFLPNTMNVVSVKIVSSDYGYPLHVYGTIIVRDSLDRKCIYMFRRGKDNCQLISSKDDSLILTGPKRGLMFCDWIFFEIDLKVKDVHGMKVKDERLSKGLMEVDGVMRLPYPTERKVQMETLVSMHSILDLSFIFIRNAVEGTVEVRILDGPAGFHGKIYARTTNVPCDIMLHDSKVNGMLTASDKGVVQMVRSIVGVSVDEMLRLTVDAALGGDEFSVCPVEFTPRRNSYDEKEITCGNYKILLKVTWSMICF</sequence>
<evidence type="ECO:0000259" key="2">
    <source>
        <dbReference type="Pfam" id="PF20241"/>
    </source>
</evidence>
<dbReference type="InterPro" id="IPR046533">
    <property type="entry name" value="DUF6598"/>
</dbReference>
<feature type="compositionally biased region" description="Basic and acidic residues" evidence="1">
    <location>
        <begin position="14"/>
        <end position="31"/>
    </location>
</feature>
<proteinExistence type="predicted"/>
<name>A0AAD8TAY1_LOLMU</name>
<reference evidence="3" key="1">
    <citation type="submission" date="2023-07" db="EMBL/GenBank/DDBJ databases">
        <title>A chromosome-level genome assembly of Lolium multiflorum.</title>
        <authorList>
            <person name="Chen Y."/>
            <person name="Copetti D."/>
            <person name="Kolliker R."/>
            <person name="Studer B."/>
        </authorList>
    </citation>
    <scope>NUCLEOTIDE SEQUENCE</scope>
    <source>
        <strain evidence="3">02402/16</strain>
        <tissue evidence="3">Leaf</tissue>
    </source>
</reference>
<keyword evidence="4" id="KW-1185">Reference proteome</keyword>
<dbReference type="PANTHER" id="PTHR33065:SF92">
    <property type="entry name" value="DUF6598 DOMAIN-CONTAINING PROTEIN"/>
    <property type="match status" value="1"/>
</dbReference>
<dbReference type="EMBL" id="JAUUTY010000002">
    <property type="protein sequence ID" value="KAK1678353.1"/>
    <property type="molecule type" value="Genomic_DNA"/>
</dbReference>